<evidence type="ECO:0000313" key="10">
    <source>
        <dbReference type="EMBL" id="KAB5590871.1"/>
    </source>
</evidence>
<dbReference type="Gene3D" id="2.40.50.140">
    <property type="entry name" value="Nucleic acid-binding proteins"/>
    <property type="match status" value="1"/>
</dbReference>
<evidence type="ECO:0000313" key="11">
    <source>
        <dbReference type="Proteomes" id="UP000383932"/>
    </source>
</evidence>
<evidence type="ECO:0000256" key="4">
    <source>
        <dbReference type="ARBA" id="ARBA00022763"/>
    </source>
</evidence>
<comment type="cofactor">
    <cofactor evidence="1">
        <name>a divalent metal cation</name>
        <dbReference type="ChEBI" id="CHEBI:60240"/>
    </cofactor>
</comment>
<dbReference type="InterPro" id="IPR012340">
    <property type="entry name" value="NA-bd_OB-fold"/>
</dbReference>
<feature type="region of interest" description="Disordered" evidence="7">
    <location>
        <begin position="107"/>
        <end position="197"/>
    </location>
</feature>
<feature type="domain" description="SWIM-type" evidence="9">
    <location>
        <begin position="246"/>
        <end position="286"/>
    </location>
</feature>
<sequence length="627" mass="69337">MSDPLAVLPGGEKPKRLLADNESVEVSSSSSGLQIEIYDKTNQLPLLLFMWVFALKYGALRHNTDTRTYAPTGPAWRNQSRVKAEVRTCKHLKELLGEAYELARTTLTKDSAKPANPAQNTRNRTSRPSSKTSNTHSKSSRHPRAEKRKAPDEEVDQEADEGAEDEGSSKTTSDTPKDSATPQSGAATPSGDELAEISGVKPKTYLADGDSHDVKSLTRYDLNLLSPIDIDSETYLLFPAFSSSTYKIKRTWDHYYCTCPAWRNQGGAPTNARSCKHLKALLGEEYEAARLKLKNPYGADSSSSSKDTRPAKRAKKDNGSSNSNGNAGVKSVPELLLAVKWDLATGRDPTGWWMSEKLDGVRVFYDGEKMWSRLGNPFTPPKEFLDRLPKKVTLDGEVRKYAPYGQARSTDLVQLFGGRGKFQDTVSIVKTINSPHWKNITFQIFDIPSRGSEPFEERVAWLKKNLKDIPQVNVVEQTMCQSRDHLLETLKDVERQGGEGMMLRQPGSEYEGKRSSSLLKVKTFYDGEAEVVGYEPGKGKHKGVTGALKCVMASGKASGGPKFSVGSGLSDKQRRTPPKIGSIVTYRFQELTRDGVPRFPTFVGIAIDKDKPSDPQIPNHGINNRTD</sequence>
<dbReference type="GO" id="GO:0003910">
    <property type="term" value="F:DNA ligase (ATP) activity"/>
    <property type="evidence" value="ECO:0007669"/>
    <property type="project" value="InterPro"/>
</dbReference>
<evidence type="ECO:0000256" key="2">
    <source>
        <dbReference type="ARBA" id="ARBA00022598"/>
    </source>
</evidence>
<dbReference type="GO" id="GO:0005524">
    <property type="term" value="F:ATP binding"/>
    <property type="evidence" value="ECO:0007669"/>
    <property type="project" value="InterPro"/>
</dbReference>
<keyword evidence="6" id="KW-0863">Zinc-finger</keyword>
<dbReference type="CDD" id="cd08041">
    <property type="entry name" value="OBF_kDNA_ligase_like"/>
    <property type="match status" value="1"/>
</dbReference>
<dbReference type="OrthoDB" id="411785at2759"/>
<dbReference type="InterPro" id="IPR029319">
    <property type="entry name" value="DNA_ligase_OB"/>
</dbReference>
<organism evidence="10 11">
    <name type="scientific">Ceratobasidium theobromae</name>
    <dbReference type="NCBI Taxonomy" id="1582974"/>
    <lineage>
        <taxon>Eukaryota</taxon>
        <taxon>Fungi</taxon>
        <taxon>Dikarya</taxon>
        <taxon>Basidiomycota</taxon>
        <taxon>Agaricomycotina</taxon>
        <taxon>Agaricomycetes</taxon>
        <taxon>Cantharellales</taxon>
        <taxon>Ceratobasidiaceae</taxon>
        <taxon>Ceratobasidium</taxon>
    </lineage>
</organism>
<dbReference type="CDD" id="cd07896">
    <property type="entry name" value="Adenylation_kDNA_ligase_like"/>
    <property type="match status" value="1"/>
</dbReference>
<keyword evidence="11" id="KW-1185">Reference proteome</keyword>
<dbReference type="InterPro" id="IPR016059">
    <property type="entry name" value="DNA_ligase_ATP-dep_CS"/>
</dbReference>
<keyword evidence="6" id="KW-0862">Zinc</keyword>
<feature type="region of interest" description="Disordered" evidence="7">
    <location>
        <begin position="607"/>
        <end position="627"/>
    </location>
</feature>
<protein>
    <submittedName>
        <fullName evidence="10">ATP-dependent DNA ligase</fullName>
    </submittedName>
</protein>
<keyword evidence="5" id="KW-0234">DNA repair</keyword>
<dbReference type="Pfam" id="PF01068">
    <property type="entry name" value="DNA_ligase_A_M"/>
    <property type="match status" value="1"/>
</dbReference>
<feature type="compositionally biased region" description="Low complexity" evidence="7">
    <location>
        <begin position="169"/>
        <end position="182"/>
    </location>
</feature>
<name>A0A5N5QHD5_9AGAM</name>
<feature type="region of interest" description="Disordered" evidence="7">
    <location>
        <begin position="296"/>
        <end position="327"/>
    </location>
</feature>
<dbReference type="PROSITE" id="PS50966">
    <property type="entry name" value="ZF_SWIM"/>
    <property type="match status" value="1"/>
</dbReference>
<dbReference type="PANTHER" id="PTHR47810">
    <property type="entry name" value="DNA LIGASE"/>
    <property type="match status" value="1"/>
</dbReference>
<evidence type="ECO:0000256" key="7">
    <source>
        <dbReference type="SAM" id="MobiDB-lite"/>
    </source>
</evidence>
<feature type="region of interest" description="Disordered" evidence="7">
    <location>
        <begin position="557"/>
        <end position="576"/>
    </location>
</feature>
<feature type="compositionally biased region" description="Acidic residues" evidence="7">
    <location>
        <begin position="153"/>
        <end position="166"/>
    </location>
</feature>
<evidence type="ECO:0000256" key="5">
    <source>
        <dbReference type="ARBA" id="ARBA00023204"/>
    </source>
</evidence>
<dbReference type="GO" id="GO:0006260">
    <property type="term" value="P:DNA replication"/>
    <property type="evidence" value="ECO:0007669"/>
    <property type="project" value="UniProtKB-KW"/>
</dbReference>
<dbReference type="GO" id="GO:0006281">
    <property type="term" value="P:DNA repair"/>
    <property type="evidence" value="ECO:0007669"/>
    <property type="project" value="UniProtKB-KW"/>
</dbReference>
<feature type="domain" description="ATP-dependent DNA ligase family profile" evidence="8">
    <location>
        <begin position="453"/>
        <end position="525"/>
    </location>
</feature>
<reference evidence="10 11" key="1">
    <citation type="journal article" date="2019" name="Fungal Biol. Biotechnol.">
        <title>Draft genome sequence of fastidious pathogen Ceratobasidium theobromae, which causes vascular-streak dieback in Theobroma cacao.</title>
        <authorList>
            <person name="Ali S.S."/>
            <person name="Asman A."/>
            <person name="Shao J."/>
            <person name="Firmansyah A.P."/>
            <person name="Susilo A.W."/>
            <person name="Rosmana A."/>
            <person name="McMahon P."/>
            <person name="Junaid M."/>
            <person name="Guest D."/>
            <person name="Kheng T.Y."/>
            <person name="Meinhardt L.W."/>
            <person name="Bailey B.A."/>
        </authorList>
    </citation>
    <scope>NUCLEOTIDE SEQUENCE [LARGE SCALE GENOMIC DNA]</scope>
    <source>
        <strain evidence="10 11">CT2</strain>
    </source>
</reference>
<proteinExistence type="predicted"/>
<gene>
    <name evidence="10" type="ORF">CTheo_5686</name>
</gene>
<dbReference type="GO" id="GO:0006310">
    <property type="term" value="P:DNA recombination"/>
    <property type="evidence" value="ECO:0007669"/>
    <property type="project" value="InterPro"/>
</dbReference>
<dbReference type="PROSITE" id="PS00333">
    <property type="entry name" value="DNA_LIGASE_A2"/>
    <property type="match status" value="1"/>
</dbReference>
<evidence type="ECO:0000256" key="3">
    <source>
        <dbReference type="ARBA" id="ARBA00022705"/>
    </source>
</evidence>
<dbReference type="EMBL" id="SSOP01000139">
    <property type="protein sequence ID" value="KAB5590871.1"/>
    <property type="molecule type" value="Genomic_DNA"/>
</dbReference>
<feature type="compositionally biased region" description="Basic residues" evidence="7">
    <location>
        <begin position="138"/>
        <end position="147"/>
    </location>
</feature>
<dbReference type="SUPFAM" id="SSF50249">
    <property type="entry name" value="Nucleic acid-binding proteins"/>
    <property type="match status" value="1"/>
</dbReference>
<dbReference type="Pfam" id="PF14743">
    <property type="entry name" value="DNA_ligase_OB_2"/>
    <property type="match status" value="1"/>
</dbReference>
<dbReference type="GO" id="GO:0008270">
    <property type="term" value="F:zinc ion binding"/>
    <property type="evidence" value="ECO:0007669"/>
    <property type="project" value="UniProtKB-KW"/>
</dbReference>
<dbReference type="InterPro" id="IPR012310">
    <property type="entry name" value="DNA_ligase_ATP-dep_cent"/>
</dbReference>
<evidence type="ECO:0000259" key="8">
    <source>
        <dbReference type="PROSITE" id="PS50160"/>
    </source>
</evidence>
<keyword evidence="3" id="KW-0235">DNA replication</keyword>
<dbReference type="NCBIfam" id="NF006592">
    <property type="entry name" value="PRK09125.1"/>
    <property type="match status" value="1"/>
</dbReference>
<comment type="caution">
    <text evidence="10">The sequence shown here is derived from an EMBL/GenBank/DDBJ whole genome shotgun (WGS) entry which is preliminary data.</text>
</comment>
<dbReference type="PROSITE" id="PS50160">
    <property type="entry name" value="DNA_LIGASE_A3"/>
    <property type="match status" value="1"/>
</dbReference>
<evidence type="ECO:0000259" key="9">
    <source>
        <dbReference type="PROSITE" id="PS50966"/>
    </source>
</evidence>
<feature type="compositionally biased region" description="Polar residues" evidence="7">
    <location>
        <begin position="117"/>
        <end position="128"/>
    </location>
</feature>
<accession>A0A5N5QHD5</accession>
<keyword evidence="6" id="KW-0479">Metal-binding</keyword>
<dbReference type="InterPro" id="IPR007527">
    <property type="entry name" value="Znf_SWIM"/>
</dbReference>
<dbReference type="SUPFAM" id="SSF56091">
    <property type="entry name" value="DNA ligase/mRNA capping enzyme, catalytic domain"/>
    <property type="match status" value="1"/>
</dbReference>
<dbReference type="AlphaFoldDB" id="A0A5N5QHD5"/>
<keyword evidence="4" id="KW-0227">DNA damage</keyword>
<keyword evidence="2 10" id="KW-0436">Ligase</keyword>
<dbReference type="PANTHER" id="PTHR47810:SF1">
    <property type="entry name" value="DNA LIGASE B"/>
    <property type="match status" value="1"/>
</dbReference>
<dbReference type="Gene3D" id="3.30.1490.70">
    <property type="match status" value="1"/>
</dbReference>
<dbReference type="Proteomes" id="UP000383932">
    <property type="component" value="Unassembled WGS sequence"/>
</dbReference>
<dbReference type="InterPro" id="IPR050326">
    <property type="entry name" value="NAD_dep_DNA_ligaseB"/>
</dbReference>
<evidence type="ECO:0000256" key="1">
    <source>
        <dbReference type="ARBA" id="ARBA00001968"/>
    </source>
</evidence>
<evidence type="ECO:0000256" key="6">
    <source>
        <dbReference type="PROSITE-ProRule" id="PRU00325"/>
    </source>
</evidence>
<dbReference type="Gene3D" id="3.30.470.30">
    <property type="entry name" value="DNA ligase/mRNA capping enzyme"/>
    <property type="match status" value="1"/>
</dbReference>